<name>A0ABS6F142_9CLOT</name>
<sequence length="86" mass="9209">MGIESIFAFIIALILLFIVVKLFAWPLKILFKLVINGVLGAVLLFLVNFIGGSFGINVGINGVTALIAGFFGVPGVIFLVIFKNLL</sequence>
<dbReference type="NCBIfam" id="TIGR02862">
    <property type="entry name" value="spore_BofA"/>
    <property type="match status" value="1"/>
</dbReference>
<keyword evidence="3" id="KW-1185">Reference proteome</keyword>
<keyword evidence="1" id="KW-1133">Transmembrane helix</keyword>
<organism evidence="2 3">
    <name type="scientific">Clostridium simiarum</name>
    <dbReference type="NCBI Taxonomy" id="2841506"/>
    <lineage>
        <taxon>Bacteria</taxon>
        <taxon>Bacillati</taxon>
        <taxon>Bacillota</taxon>
        <taxon>Clostridia</taxon>
        <taxon>Eubacteriales</taxon>
        <taxon>Clostridiaceae</taxon>
        <taxon>Clostridium</taxon>
    </lineage>
</organism>
<gene>
    <name evidence="2" type="ORF">KQI89_10615</name>
</gene>
<reference evidence="2 3" key="1">
    <citation type="submission" date="2021-06" db="EMBL/GenBank/DDBJ databases">
        <authorList>
            <person name="Sun Q."/>
            <person name="Li D."/>
        </authorList>
    </citation>
    <scope>NUCLEOTIDE SEQUENCE [LARGE SCALE GENOMIC DNA]</scope>
    <source>
        <strain evidence="2 3">MSJ-4</strain>
    </source>
</reference>
<dbReference type="InterPro" id="IPR010001">
    <property type="entry name" value="BofA"/>
</dbReference>
<evidence type="ECO:0000313" key="3">
    <source>
        <dbReference type="Proteomes" id="UP000736583"/>
    </source>
</evidence>
<protein>
    <submittedName>
        <fullName evidence="2">Pro-sigmaK processing inhibitor BofA family protein</fullName>
    </submittedName>
</protein>
<feature type="transmembrane region" description="Helical" evidence="1">
    <location>
        <begin position="62"/>
        <end position="82"/>
    </location>
</feature>
<feature type="transmembrane region" description="Helical" evidence="1">
    <location>
        <begin position="6"/>
        <end position="24"/>
    </location>
</feature>
<evidence type="ECO:0000313" key="2">
    <source>
        <dbReference type="EMBL" id="MBU5592214.1"/>
    </source>
</evidence>
<keyword evidence="1" id="KW-0812">Transmembrane</keyword>
<dbReference type="RefSeq" id="WP_032123472.1">
    <property type="nucleotide sequence ID" value="NZ_JAHLQL010000003.1"/>
</dbReference>
<evidence type="ECO:0000256" key="1">
    <source>
        <dbReference type="SAM" id="Phobius"/>
    </source>
</evidence>
<comment type="caution">
    <text evidence="2">The sequence shown here is derived from an EMBL/GenBank/DDBJ whole genome shotgun (WGS) entry which is preliminary data.</text>
</comment>
<dbReference type="Proteomes" id="UP000736583">
    <property type="component" value="Unassembled WGS sequence"/>
</dbReference>
<dbReference type="EMBL" id="JAHLQL010000003">
    <property type="protein sequence ID" value="MBU5592214.1"/>
    <property type="molecule type" value="Genomic_DNA"/>
</dbReference>
<proteinExistence type="predicted"/>
<feature type="transmembrane region" description="Helical" evidence="1">
    <location>
        <begin position="33"/>
        <end position="56"/>
    </location>
</feature>
<keyword evidence="1" id="KW-0472">Membrane</keyword>
<dbReference type="Pfam" id="PF07441">
    <property type="entry name" value="BofA"/>
    <property type="match status" value="1"/>
</dbReference>
<accession>A0ABS6F142</accession>